<dbReference type="SUPFAM" id="SSF51971">
    <property type="entry name" value="Nucleotide-binding domain"/>
    <property type="match status" value="1"/>
</dbReference>
<dbReference type="Proteomes" id="UP000648801">
    <property type="component" value="Unassembled WGS sequence"/>
</dbReference>
<proteinExistence type="predicted"/>
<dbReference type="InterPro" id="IPR009051">
    <property type="entry name" value="Helical_ferredxn"/>
</dbReference>
<dbReference type="PANTHER" id="PTHR42783:SF3">
    <property type="entry name" value="GLUTAMATE SYNTHASE [NADPH] SMALL CHAIN-RELATED"/>
    <property type="match status" value="1"/>
</dbReference>
<dbReference type="InterPro" id="IPR036188">
    <property type="entry name" value="FAD/NAD-bd_sf"/>
</dbReference>
<reference evidence="2" key="2">
    <citation type="submission" date="2020-09" db="EMBL/GenBank/DDBJ databases">
        <authorList>
            <person name="Sun Q."/>
            <person name="Zhou Y."/>
        </authorList>
    </citation>
    <scope>NUCLEOTIDE SEQUENCE</scope>
    <source>
        <strain evidence="2">CGMCC 1.15447</strain>
    </source>
</reference>
<accession>A0A916RGZ7</accession>
<dbReference type="PRINTS" id="PR00419">
    <property type="entry name" value="ADXRDTASE"/>
</dbReference>
<dbReference type="InterPro" id="IPR028261">
    <property type="entry name" value="DPD_II"/>
</dbReference>
<evidence type="ECO:0000313" key="3">
    <source>
        <dbReference type="Proteomes" id="UP000648801"/>
    </source>
</evidence>
<name>A0A916RGZ7_9BACT</name>
<dbReference type="Pfam" id="PF14691">
    <property type="entry name" value="Fer4_20"/>
    <property type="match status" value="1"/>
</dbReference>
<dbReference type="GO" id="GO:0051536">
    <property type="term" value="F:iron-sulfur cluster binding"/>
    <property type="evidence" value="ECO:0007669"/>
    <property type="project" value="InterPro"/>
</dbReference>
<comment type="caution">
    <text evidence="2">The sequence shown here is derived from an EMBL/GenBank/DDBJ whole genome shotgun (WGS) entry which is preliminary data.</text>
</comment>
<dbReference type="RefSeq" id="WP_188757759.1">
    <property type="nucleotide sequence ID" value="NZ_BMJB01000001.1"/>
</dbReference>
<organism evidence="2 3">
    <name type="scientific">Edaphobacter acidisoli</name>
    <dbReference type="NCBI Taxonomy" id="2040573"/>
    <lineage>
        <taxon>Bacteria</taxon>
        <taxon>Pseudomonadati</taxon>
        <taxon>Acidobacteriota</taxon>
        <taxon>Terriglobia</taxon>
        <taxon>Terriglobales</taxon>
        <taxon>Acidobacteriaceae</taxon>
        <taxon>Edaphobacter</taxon>
    </lineage>
</organism>
<dbReference type="GO" id="GO:0016491">
    <property type="term" value="F:oxidoreductase activity"/>
    <property type="evidence" value="ECO:0007669"/>
    <property type="project" value="InterPro"/>
</dbReference>
<dbReference type="AlphaFoldDB" id="A0A916RGZ7"/>
<protein>
    <submittedName>
        <fullName evidence="2">Oxidoreductase</fullName>
    </submittedName>
</protein>
<keyword evidence="3" id="KW-1185">Reference proteome</keyword>
<dbReference type="Gene3D" id="3.50.50.60">
    <property type="entry name" value="FAD/NAD(P)-binding domain"/>
    <property type="match status" value="2"/>
</dbReference>
<dbReference type="PANTHER" id="PTHR42783">
    <property type="entry name" value="GLUTAMATE SYNTHASE [NADPH] SMALL CHAIN"/>
    <property type="match status" value="1"/>
</dbReference>
<dbReference type="InterPro" id="IPR017896">
    <property type="entry name" value="4Fe4S_Fe-S-bd"/>
</dbReference>
<gene>
    <name evidence="2" type="primary">gltB2</name>
    <name evidence="2" type="ORF">GCM10011507_05100</name>
</gene>
<sequence length="442" mass="47655">MHDLPQQNAEIARRFPDLHPPFASQAAVIEANRCLNCFDAPCTAACPTHIDVPRFIKKIASGNLRGSALSILDANVLAASCSRVCPVQVLCEGACVMHRYNKQPIAIGRLQRYSMDAFHSSHGTLPRKSLEEHPQRIACLGAGPASLAAAAELRQRGYQVTVFDKRPQPGGLNTYGVAEYKLPLPDSLREIKLIEDLGVKFRFGVEIGRDIALEDIGQQFDYIFLGVGLGEMHKLDIPGGDHPAVIDALEFIANYKTGRTTGVQGDVVVIGAGNTAIDAANASTRLGAKRVTILYRRTQAHISAFDFEYEHAKDEGVAFHWLTQPVAVNSSNGKLTSIECTRMDIANDGTLHPVANSNFRVDCDIVIPAIGQSPLVEFLSKLSNVRIEKGRVLVDRATGQTSNPKYFAGGDCINGGREVVDAVADGKRAGIAIAKALEAAHA</sequence>
<dbReference type="EMBL" id="BMJB01000001">
    <property type="protein sequence ID" value="GGA56762.1"/>
    <property type="molecule type" value="Genomic_DNA"/>
</dbReference>
<dbReference type="InterPro" id="IPR023753">
    <property type="entry name" value="FAD/NAD-binding_dom"/>
</dbReference>
<dbReference type="SUPFAM" id="SSF46548">
    <property type="entry name" value="alpha-helical ferredoxin"/>
    <property type="match status" value="1"/>
</dbReference>
<evidence type="ECO:0000259" key="1">
    <source>
        <dbReference type="PROSITE" id="PS51379"/>
    </source>
</evidence>
<dbReference type="Gene3D" id="1.10.1060.10">
    <property type="entry name" value="Alpha-helical ferredoxin"/>
    <property type="match status" value="1"/>
</dbReference>
<dbReference type="PROSITE" id="PS51379">
    <property type="entry name" value="4FE4S_FER_2"/>
    <property type="match status" value="1"/>
</dbReference>
<dbReference type="Pfam" id="PF07992">
    <property type="entry name" value="Pyr_redox_2"/>
    <property type="match status" value="1"/>
</dbReference>
<reference evidence="2" key="1">
    <citation type="journal article" date="2014" name="Int. J. Syst. Evol. Microbiol.">
        <title>Complete genome sequence of Corynebacterium casei LMG S-19264T (=DSM 44701T), isolated from a smear-ripened cheese.</title>
        <authorList>
            <consortium name="US DOE Joint Genome Institute (JGI-PGF)"/>
            <person name="Walter F."/>
            <person name="Albersmeier A."/>
            <person name="Kalinowski J."/>
            <person name="Ruckert C."/>
        </authorList>
    </citation>
    <scope>NUCLEOTIDE SEQUENCE</scope>
    <source>
        <strain evidence="2">CGMCC 1.15447</strain>
    </source>
</reference>
<evidence type="ECO:0000313" key="2">
    <source>
        <dbReference type="EMBL" id="GGA56762.1"/>
    </source>
</evidence>
<feature type="domain" description="4Fe-4S ferredoxin-type" evidence="1">
    <location>
        <begin position="25"/>
        <end position="58"/>
    </location>
</feature>